<reference evidence="5" key="1">
    <citation type="submission" date="2010-05" db="EMBL/GenBank/DDBJ databases">
        <title>The complete genome of Truepera radiovictris DSM 17093.</title>
        <authorList>
            <consortium name="US DOE Joint Genome Institute (JGI-PGF)"/>
            <person name="Lucas S."/>
            <person name="Copeland A."/>
            <person name="Lapidus A."/>
            <person name="Glavina del Rio T."/>
            <person name="Dalin E."/>
            <person name="Tice H."/>
            <person name="Bruce D."/>
            <person name="Goodwin L."/>
            <person name="Pitluck S."/>
            <person name="Kyrpides N."/>
            <person name="Mavromatis K."/>
            <person name="Ovchinnikova G."/>
            <person name="Munk A.C."/>
            <person name="Detter J.C."/>
            <person name="Han C."/>
            <person name="Tapia R."/>
            <person name="Land M."/>
            <person name="Hauser L."/>
            <person name="Markowitz V."/>
            <person name="Cheng J.-F."/>
            <person name="Hugenholtz P."/>
            <person name="Woyke T."/>
            <person name="Wu D."/>
            <person name="Tindall B."/>
            <person name="Pomrenke H.G."/>
            <person name="Brambilla E."/>
            <person name="Klenk H.-P."/>
            <person name="Eisen J.A."/>
        </authorList>
    </citation>
    <scope>NUCLEOTIDE SEQUENCE [LARGE SCALE GENOMIC DNA]</scope>
    <source>
        <strain evidence="5">DSM 17093 / CIP 108686 / LMG 22925 / RQ-24</strain>
    </source>
</reference>
<organism evidence="4 5">
    <name type="scientific">Truepera radiovictrix (strain DSM 17093 / CIP 108686 / LMG 22925 / RQ-24)</name>
    <dbReference type="NCBI Taxonomy" id="649638"/>
    <lineage>
        <taxon>Bacteria</taxon>
        <taxon>Thermotogati</taxon>
        <taxon>Deinococcota</taxon>
        <taxon>Deinococci</taxon>
        <taxon>Trueperales</taxon>
        <taxon>Trueperaceae</taxon>
        <taxon>Truepera</taxon>
    </lineage>
</organism>
<dbReference type="SUPFAM" id="SSF49452">
    <property type="entry name" value="Starch-binding domain-like"/>
    <property type="match status" value="1"/>
</dbReference>
<dbReference type="InterPro" id="IPR013229">
    <property type="entry name" value="PEGA"/>
</dbReference>
<dbReference type="Pfam" id="PF08308">
    <property type="entry name" value="PEGA"/>
    <property type="match status" value="3"/>
</dbReference>
<dbReference type="Gene3D" id="2.60.40.1120">
    <property type="entry name" value="Carboxypeptidase-like, regulatory domain"/>
    <property type="match status" value="1"/>
</dbReference>
<dbReference type="Proteomes" id="UP000000379">
    <property type="component" value="Chromosome"/>
</dbReference>
<evidence type="ECO:0000313" key="4">
    <source>
        <dbReference type="EMBL" id="ADI14974.1"/>
    </source>
</evidence>
<dbReference type="GO" id="GO:0030246">
    <property type="term" value="F:carbohydrate binding"/>
    <property type="evidence" value="ECO:0007669"/>
    <property type="project" value="InterPro"/>
</dbReference>
<feature type="signal peptide" evidence="1">
    <location>
        <begin position="1"/>
        <end position="20"/>
    </location>
</feature>
<dbReference type="InterPro" id="IPR025493">
    <property type="entry name" value="DUF4384"/>
</dbReference>
<dbReference type="Pfam" id="PF14326">
    <property type="entry name" value="DUF4384"/>
    <property type="match status" value="1"/>
</dbReference>
<keyword evidence="5" id="KW-1185">Reference proteome</keyword>
<accession>D7CQJ0</accession>
<dbReference type="KEGG" id="tra:Trad_1858"/>
<keyword evidence="1" id="KW-0732">Signal</keyword>
<reference evidence="4 5" key="2">
    <citation type="journal article" date="2011" name="Stand. Genomic Sci.">
        <title>Complete genome sequence of Truepera radiovictrix type strain (RQ-24).</title>
        <authorList>
            <person name="Ivanova N."/>
            <person name="Rohde C."/>
            <person name="Munk C."/>
            <person name="Nolan M."/>
            <person name="Lucas S."/>
            <person name="Del Rio T.G."/>
            <person name="Tice H."/>
            <person name="Deshpande S."/>
            <person name="Cheng J.F."/>
            <person name="Tapia R."/>
            <person name="Han C."/>
            <person name="Goodwin L."/>
            <person name="Pitluck S."/>
            <person name="Liolios K."/>
            <person name="Mavromatis K."/>
            <person name="Mikhailova N."/>
            <person name="Pati A."/>
            <person name="Chen A."/>
            <person name="Palaniappan K."/>
            <person name="Land M."/>
            <person name="Hauser L."/>
            <person name="Chang Y.J."/>
            <person name="Jeffries C.D."/>
            <person name="Brambilla E."/>
            <person name="Rohde M."/>
            <person name="Goker M."/>
            <person name="Tindall B.J."/>
            <person name="Woyke T."/>
            <person name="Bristow J."/>
            <person name="Eisen J.A."/>
            <person name="Markowitz V."/>
            <person name="Hugenholtz P."/>
            <person name="Kyrpides N.C."/>
            <person name="Klenk H.P."/>
            <person name="Lapidus A."/>
        </authorList>
    </citation>
    <scope>NUCLEOTIDE SEQUENCE [LARGE SCALE GENOMIC DNA]</scope>
    <source>
        <strain evidence="5">DSM 17093 / CIP 108686 / LMG 22925 / RQ-24</strain>
    </source>
</reference>
<dbReference type="EMBL" id="CP002049">
    <property type="protein sequence ID" value="ADI14974.1"/>
    <property type="molecule type" value="Genomic_DNA"/>
</dbReference>
<evidence type="ECO:0000259" key="3">
    <source>
        <dbReference type="Pfam" id="PF14326"/>
    </source>
</evidence>
<feature type="domain" description="PEGA" evidence="2">
    <location>
        <begin position="202"/>
        <end position="268"/>
    </location>
</feature>
<evidence type="ECO:0000256" key="1">
    <source>
        <dbReference type="SAM" id="SignalP"/>
    </source>
</evidence>
<evidence type="ECO:0000259" key="2">
    <source>
        <dbReference type="Pfam" id="PF08308"/>
    </source>
</evidence>
<name>D7CQJ0_TRURR</name>
<dbReference type="STRING" id="649638.Trad_1858"/>
<proteinExistence type="predicted"/>
<gene>
    <name evidence="4" type="ordered locus">Trad_1858</name>
</gene>
<evidence type="ECO:0000313" key="5">
    <source>
        <dbReference type="Proteomes" id="UP000000379"/>
    </source>
</evidence>
<feature type="domain" description="PEGA" evidence="2">
    <location>
        <begin position="345"/>
        <end position="412"/>
    </location>
</feature>
<dbReference type="AlphaFoldDB" id="D7CQJ0"/>
<protein>
    <submittedName>
        <fullName evidence="4">PEGA domain protein</fullName>
    </submittedName>
</protein>
<dbReference type="PANTHER" id="PTHR36194:SF1">
    <property type="entry name" value="S-LAYER-LIKE PROTEIN"/>
    <property type="match status" value="1"/>
</dbReference>
<dbReference type="eggNOG" id="COG3895">
    <property type="taxonomic scope" value="Bacteria"/>
</dbReference>
<dbReference type="InterPro" id="IPR013784">
    <property type="entry name" value="Carb-bd-like_fold"/>
</dbReference>
<dbReference type="RefSeq" id="WP_013178340.1">
    <property type="nucleotide sequence ID" value="NC_014221.1"/>
</dbReference>
<feature type="chain" id="PRO_5003094385" evidence="1">
    <location>
        <begin position="21"/>
        <end position="416"/>
    </location>
</feature>
<feature type="domain" description="PEGA" evidence="2">
    <location>
        <begin position="273"/>
        <end position="339"/>
    </location>
</feature>
<sequence>MKRTLLGLFGGLFLALPLAAAQPVEEVVISPQAIVVNPLPAFEVEVFVDRDASGEAAPVYEIGEAMTIGVRVSEDAYVYLFNVRSDGVVRQILPNNYDEAGRNNFVRAGETRLFPPQGARYEFRVAGPEGLDKVIAVASETPLDTSTLASFEADPNFASSTIGESGFAESLSVIVRPLPQEAWVSDTALFYVGRAAAAPRYGTLSITSEPSGAQVFIDDRFVGYTPLRYGAEAGNRLVNVVYEGYETYEATITVTGGETREVRANLRAQQRTGRVVFESDPQGAEVYVNGQRIGTTPTGAVTLPEGTHQARFVSAGFDEVTVSFTVNPGGTQRVSAELRAQVGALELQGNVGGAVVFLDGRRVGTLPSGTGRLTLEELEPGIHQLTVTAPGYSTYVSDVEVRAGETTRVQITQTQR</sequence>
<feature type="domain" description="DUF4384" evidence="3">
    <location>
        <begin position="59"/>
        <end position="142"/>
    </location>
</feature>
<dbReference type="PANTHER" id="PTHR36194">
    <property type="entry name" value="S-LAYER-LIKE PROTEIN"/>
    <property type="match status" value="1"/>
</dbReference>
<dbReference type="HOGENOM" id="CLU_031368_0_0_0"/>